<dbReference type="PANTHER" id="PTHR11070:SF30">
    <property type="entry name" value="F-BOX DNA HELICASE 1"/>
    <property type="match status" value="1"/>
</dbReference>
<dbReference type="Pfam" id="PF13361">
    <property type="entry name" value="UvrD_C"/>
    <property type="match status" value="1"/>
</dbReference>
<name>A0A2U3MU76_9GAMM</name>
<keyword evidence="7" id="KW-1185">Reference proteome</keyword>
<evidence type="ECO:0000313" key="6">
    <source>
        <dbReference type="EMBL" id="SPL68849.1"/>
    </source>
</evidence>
<evidence type="ECO:0000256" key="4">
    <source>
        <dbReference type="ARBA" id="ARBA00022840"/>
    </source>
</evidence>
<keyword evidence="2" id="KW-0378">Hydrolase</keyword>
<sequence length="536" mass="60915">MIYYFYTGLGVHDLKPRFDYIFAILISSKLTFIFRFFYTVPNSFTPTTEQSFAIAQAQKGESFKVIAYAGTGKTTTLQLISDAMPHRRGMYLAFNKAIASEAQNKFHRNVDCRTFHSLAFRSVPRGVTDKLRLPRLSPSFIAKEYRLEPITLRRMMGGRYEKYVLMPSRLASLVANAVSYFCSTSSAYPAPRHIQAPSWLHPDDVESLQNHLYRAVERRWLESIDPNHQAGIGHDIYLKLWALSDPFIPADYVLFDEAQDADPLMLGILLKQRSTQVIYVGDAHQQIYAWRGAINAMQQMPLPESRLTTSFRFGDAIADVANYLLGALDENVPLMGNPDMKSSVVNKPHTKMRDAILCRTNARAMELLLSGLVQGDKVSLQADHVKLNRFVDAASLLKQGKRVTDVPELAWFNSWHDVHEYCETNDGSDIKPLVKLVDDHGTDPLKKALAKITPIDQADYVISTAHKAKGLEWDRVHLEDDYQFKINGLEHKITDEELRLLYVACTRAKVSLNIHHIYDLIQQLKVKKPIKNKVSA</sequence>
<evidence type="ECO:0000313" key="7">
    <source>
        <dbReference type="Proteomes" id="UP000245974"/>
    </source>
</evidence>
<evidence type="ECO:0000256" key="3">
    <source>
        <dbReference type="ARBA" id="ARBA00022806"/>
    </source>
</evidence>
<dbReference type="GO" id="GO:0000724">
    <property type="term" value="P:double-strand break repair via homologous recombination"/>
    <property type="evidence" value="ECO:0007669"/>
    <property type="project" value="TreeGrafter"/>
</dbReference>
<dbReference type="Pfam" id="PF13245">
    <property type="entry name" value="AAA_19"/>
    <property type="match status" value="1"/>
</dbReference>
<dbReference type="EMBL" id="OOGT01000001">
    <property type="protein sequence ID" value="SPL68849.1"/>
    <property type="molecule type" value="Genomic_DNA"/>
</dbReference>
<gene>
    <name evidence="6" type="ORF">KPC_0027</name>
</gene>
<dbReference type="GO" id="GO:0043138">
    <property type="term" value="F:3'-5' DNA helicase activity"/>
    <property type="evidence" value="ECO:0007669"/>
    <property type="project" value="TreeGrafter"/>
</dbReference>
<dbReference type="GO" id="GO:0005524">
    <property type="term" value="F:ATP binding"/>
    <property type="evidence" value="ECO:0007669"/>
    <property type="project" value="UniProtKB-KW"/>
</dbReference>
<dbReference type="GO" id="GO:0016787">
    <property type="term" value="F:hydrolase activity"/>
    <property type="evidence" value="ECO:0007669"/>
    <property type="project" value="UniProtKB-KW"/>
</dbReference>
<dbReference type="AlphaFoldDB" id="A0A2U3MU76"/>
<dbReference type="InterPro" id="IPR014017">
    <property type="entry name" value="DNA_helicase_UvrD-like_C"/>
</dbReference>
<dbReference type="SUPFAM" id="SSF52540">
    <property type="entry name" value="P-loop containing nucleoside triphosphate hydrolases"/>
    <property type="match status" value="1"/>
</dbReference>
<dbReference type="GO" id="GO:0031297">
    <property type="term" value="P:replication fork processing"/>
    <property type="evidence" value="ECO:0007669"/>
    <property type="project" value="TreeGrafter"/>
</dbReference>
<dbReference type="GO" id="GO:0003677">
    <property type="term" value="F:DNA binding"/>
    <property type="evidence" value="ECO:0007669"/>
    <property type="project" value="InterPro"/>
</dbReference>
<dbReference type="InterPro" id="IPR027417">
    <property type="entry name" value="P-loop_NTPase"/>
</dbReference>
<dbReference type="InterPro" id="IPR000212">
    <property type="entry name" value="DNA_helicase_UvrD/REP"/>
</dbReference>
<organism evidence="6 7">
    <name type="scientific">Acinetobacter stercoris</name>
    <dbReference type="NCBI Taxonomy" id="2126983"/>
    <lineage>
        <taxon>Bacteria</taxon>
        <taxon>Pseudomonadati</taxon>
        <taxon>Pseudomonadota</taxon>
        <taxon>Gammaproteobacteria</taxon>
        <taxon>Moraxellales</taxon>
        <taxon>Moraxellaceae</taxon>
        <taxon>Acinetobacter</taxon>
    </lineage>
</organism>
<protein>
    <submittedName>
        <fullName evidence="6">DNA helicase IV</fullName>
    </submittedName>
</protein>
<evidence type="ECO:0000256" key="2">
    <source>
        <dbReference type="ARBA" id="ARBA00022801"/>
    </source>
</evidence>
<accession>A0A2U3MU76</accession>
<reference evidence="7" key="1">
    <citation type="submission" date="2018-03" db="EMBL/GenBank/DDBJ databases">
        <authorList>
            <person name="Blom J."/>
        </authorList>
    </citation>
    <scope>NUCLEOTIDE SEQUENCE [LARGE SCALE GENOMIC DNA]</scope>
    <source>
        <strain evidence="7">KPC-SM-21</strain>
    </source>
</reference>
<keyword evidence="1" id="KW-0547">Nucleotide-binding</keyword>
<keyword evidence="3 6" id="KW-0347">Helicase</keyword>
<dbReference type="Proteomes" id="UP000245974">
    <property type="component" value="Unassembled WGS sequence"/>
</dbReference>
<evidence type="ECO:0000259" key="5">
    <source>
        <dbReference type="Pfam" id="PF13361"/>
    </source>
</evidence>
<keyword evidence="4" id="KW-0067">ATP-binding</keyword>
<dbReference type="Gene3D" id="3.40.50.300">
    <property type="entry name" value="P-loop containing nucleotide triphosphate hydrolases"/>
    <property type="match status" value="2"/>
</dbReference>
<evidence type="ECO:0000256" key="1">
    <source>
        <dbReference type="ARBA" id="ARBA00022741"/>
    </source>
</evidence>
<dbReference type="InParanoid" id="A0A2U3MU76"/>
<feature type="domain" description="UvrD-like helicase C-terminal" evidence="5">
    <location>
        <begin position="458"/>
        <end position="514"/>
    </location>
</feature>
<proteinExistence type="predicted"/>
<dbReference type="PANTHER" id="PTHR11070">
    <property type="entry name" value="UVRD / RECB / PCRA DNA HELICASE FAMILY MEMBER"/>
    <property type="match status" value="1"/>
</dbReference>